<sequence>MTTNSLLSLSTYNPTCSLSTGYDTDHSTSTLSTLSSDDFFSSTASSTSASPSQQFSATSSTSTTPIIEKGHHLQDDTTNEKESLEEGFDGDAIDSLAVSSFAQRALELQFMVKQLIITHAPKHLQSHLLNSPTTAVEINTNDLDSKRFQ</sequence>
<protein>
    <submittedName>
        <fullName evidence="2">6214_t:CDS:1</fullName>
    </submittedName>
</protein>
<feature type="non-terminal residue" evidence="2">
    <location>
        <position position="149"/>
    </location>
</feature>
<dbReference type="Proteomes" id="UP000789342">
    <property type="component" value="Unassembled WGS sequence"/>
</dbReference>
<gene>
    <name evidence="2" type="ORF">AMORRO_LOCUS6156</name>
</gene>
<keyword evidence="3" id="KW-1185">Reference proteome</keyword>
<reference evidence="2" key="1">
    <citation type="submission" date="2021-06" db="EMBL/GenBank/DDBJ databases">
        <authorList>
            <person name="Kallberg Y."/>
            <person name="Tangrot J."/>
            <person name="Rosling A."/>
        </authorList>
    </citation>
    <scope>NUCLEOTIDE SEQUENCE</scope>
    <source>
        <strain evidence="2">CL551</strain>
    </source>
</reference>
<organism evidence="2 3">
    <name type="scientific">Acaulospora morrowiae</name>
    <dbReference type="NCBI Taxonomy" id="94023"/>
    <lineage>
        <taxon>Eukaryota</taxon>
        <taxon>Fungi</taxon>
        <taxon>Fungi incertae sedis</taxon>
        <taxon>Mucoromycota</taxon>
        <taxon>Glomeromycotina</taxon>
        <taxon>Glomeromycetes</taxon>
        <taxon>Diversisporales</taxon>
        <taxon>Acaulosporaceae</taxon>
        <taxon>Acaulospora</taxon>
    </lineage>
</organism>
<name>A0A9N9BDG2_9GLOM</name>
<proteinExistence type="predicted"/>
<accession>A0A9N9BDG2</accession>
<evidence type="ECO:0000256" key="1">
    <source>
        <dbReference type="SAM" id="MobiDB-lite"/>
    </source>
</evidence>
<feature type="compositionally biased region" description="Low complexity" evidence="1">
    <location>
        <begin position="43"/>
        <end position="65"/>
    </location>
</feature>
<feature type="region of interest" description="Disordered" evidence="1">
    <location>
        <begin position="43"/>
        <end position="85"/>
    </location>
</feature>
<dbReference type="AlphaFoldDB" id="A0A9N9BDG2"/>
<evidence type="ECO:0000313" key="3">
    <source>
        <dbReference type="Proteomes" id="UP000789342"/>
    </source>
</evidence>
<evidence type="ECO:0000313" key="2">
    <source>
        <dbReference type="EMBL" id="CAG8564059.1"/>
    </source>
</evidence>
<comment type="caution">
    <text evidence="2">The sequence shown here is derived from an EMBL/GenBank/DDBJ whole genome shotgun (WGS) entry which is preliminary data.</text>
</comment>
<feature type="compositionally biased region" description="Basic and acidic residues" evidence="1">
    <location>
        <begin position="68"/>
        <end position="84"/>
    </location>
</feature>
<dbReference type="EMBL" id="CAJVPV010003981">
    <property type="protein sequence ID" value="CAG8564059.1"/>
    <property type="molecule type" value="Genomic_DNA"/>
</dbReference>